<evidence type="ECO:0000256" key="4">
    <source>
        <dbReference type="ARBA" id="ARBA00022529"/>
    </source>
</evidence>
<evidence type="ECO:0000256" key="6">
    <source>
        <dbReference type="ARBA" id="ARBA00022729"/>
    </source>
</evidence>
<reference evidence="11 13" key="3">
    <citation type="submission" date="2019-11" db="EMBL/GenBank/DDBJ databases">
        <authorList>
            <person name="Jiao W.-B."/>
            <person name="Schneeberger K."/>
        </authorList>
    </citation>
    <scope>NUCLEOTIDE SEQUENCE [LARGE SCALE GENOMIC DNA]</scope>
    <source>
        <strain evidence="13">cv. An-1</strain>
    </source>
</reference>
<dbReference type="Proteomes" id="UP000078284">
    <property type="component" value="Chromosome 4"/>
</dbReference>
<feature type="chain" id="PRO_5036010005" evidence="9">
    <location>
        <begin position="24"/>
        <end position="96"/>
    </location>
</feature>
<dbReference type="GO" id="GO:0005576">
    <property type="term" value="C:extracellular region"/>
    <property type="evidence" value="ECO:0007669"/>
    <property type="project" value="UniProtKB-SubCell"/>
</dbReference>
<dbReference type="ExpressionAtlas" id="A0A178V3I3">
    <property type="expression patterns" value="baseline and differential"/>
</dbReference>
<keyword evidence="3" id="KW-0964">Secreted</keyword>
<dbReference type="GO" id="GO:0031640">
    <property type="term" value="P:killing of cells of another organism"/>
    <property type="evidence" value="ECO:0007669"/>
    <property type="project" value="UniProtKB-KW"/>
</dbReference>
<evidence type="ECO:0000313" key="13">
    <source>
        <dbReference type="Proteomes" id="UP000426265"/>
    </source>
</evidence>
<evidence type="ECO:0000256" key="1">
    <source>
        <dbReference type="ARBA" id="ARBA00004613"/>
    </source>
</evidence>
<evidence type="ECO:0000313" key="11">
    <source>
        <dbReference type="EMBL" id="VYS62167.1"/>
    </source>
</evidence>
<comment type="similarity">
    <text evidence="2">Belongs to the DEFL family.</text>
</comment>
<evidence type="ECO:0000256" key="9">
    <source>
        <dbReference type="SAM" id="SignalP"/>
    </source>
</evidence>
<organism evidence="10 12">
    <name type="scientific">Arabidopsis thaliana</name>
    <name type="common">Mouse-ear cress</name>
    <dbReference type="NCBI Taxonomy" id="3702"/>
    <lineage>
        <taxon>Eukaryota</taxon>
        <taxon>Viridiplantae</taxon>
        <taxon>Streptophyta</taxon>
        <taxon>Embryophyta</taxon>
        <taxon>Tracheophyta</taxon>
        <taxon>Spermatophyta</taxon>
        <taxon>Magnoliopsida</taxon>
        <taxon>eudicotyledons</taxon>
        <taxon>Gunneridae</taxon>
        <taxon>Pentapetalae</taxon>
        <taxon>rosids</taxon>
        <taxon>malvids</taxon>
        <taxon>Brassicales</taxon>
        <taxon>Brassicaceae</taxon>
        <taxon>Camelineae</taxon>
        <taxon>Arabidopsis</taxon>
    </lineage>
</organism>
<dbReference type="Proteomes" id="UP000426265">
    <property type="component" value="Unassembled WGS sequence"/>
</dbReference>
<dbReference type="PANTHER" id="PTHR34450:SF6">
    <property type="entry name" value="DEFENSIN-LIKE PROTEIN 241-RELATED"/>
    <property type="match status" value="1"/>
</dbReference>
<protein>
    <submittedName>
        <fullName evidence="10">SCRL20</fullName>
    </submittedName>
</protein>
<dbReference type="PANTHER" id="PTHR34450">
    <property type="entry name" value="DEFENSIN-LIKE PROTEIN 245-RELATED"/>
    <property type="match status" value="1"/>
</dbReference>
<keyword evidence="7" id="KW-0611">Plant defense</keyword>
<reference evidence="10" key="2">
    <citation type="submission" date="2016-03" db="EMBL/GenBank/DDBJ databases">
        <title>Full-length assembly of Arabidopsis thaliana Ler reveals the complement of translocations and inversions.</title>
        <authorList>
            <person name="Zapata L."/>
            <person name="Schneeberger K."/>
            <person name="Ossowski S."/>
        </authorList>
    </citation>
    <scope>NUCLEOTIDE SEQUENCE [LARGE SCALE GENOMIC DNA]</scope>
    <source>
        <tissue evidence="10">Leaf</tissue>
    </source>
</reference>
<keyword evidence="8" id="KW-1015">Disulfide bond</keyword>
<evidence type="ECO:0000256" key="3">
    <source>
        <dbReference type="ARBA" id="ARBA00022525"/>
    </source>
</evidence>
<evidence type="ECO:0000256" key="2">
    <source>
        <dbReference type="ARBA" id="ARBA00006722"/>
    </source>
</evidence>
<dbReference type="GO" id="GO:0050832">
    <property type="term" value="P:defense response to fungus"/>
    <property type="evidence" value="ECO:0007669"/>
    <property type="project" value="UniProtKB-KW"/>
</dbReference>
<feature type="signal peptide" evidence="9">
    <location>
        <begin position="1"/>
        <end position="23"/>
    </location>
</feature>
<evidence type="ECO:0000256" key="8">
    <source>
        <dbReference type="ARBA" id="ARBA00023157"/>
    </source>
</evidence>
<reference evidence="12" key="1">
    <citation type="journal article" date="2016" name="Proc. Natl. Acad. Sci. U.S.A.">
        <title>Chromosome-level assembly of Arabidopsis thaliana Ler reveals the extent of translocation and inversion polymorphisms.</title>
        <authorList>
            <person name="Zapata L."/>
            <person name="Ding J."/>
            <person name="Willing E.M."/>
            <person name="Hartwig B."/>
            <person name="Bezdan D."/>
            <person name="Jiao W.B."/>
            <person name="Patel V."/>
            <person name="Velikkakam James G."/>
            <person name="Koornneef M."/>
            <person name="Ossowski S."/>
            <person name="Schneeberger K."/>
        </authorList>
    </citation>
    <scope>NUCLEOTIDE SEQUENCE [LARGE SCALE GENOMIC DNA]</scope>
    <source>
        <strain evidence="12">cv. Landsberg erecta</strain>
    </source>
</reference>
<keyword evidence="5" id="KW-0295">Fungicide</keyword>
<accession>A0A178V3I3</accession>
<dbReference type="InterPro" id="IPR010682">
    <property type="entry name" value="SCRL"/>
</dbReference>
<evidence type="ECO:0000256" key="5">
    <source>
        <dbReference type="ARBA" id="ARBA00022577"/>
    </source>
</evidence>
<evidence type="ECO:0000256" key="7">
    <source>
        <dbReference type="ARBA" id="ARBA00022821"/>
    </source>
</evidence>
<keyword evidence="4" id="KW-0929">Antimicrobial</keyword>
<keyword evidence="6 9" id="KW-0732">Signal</keyword>
<dbReference type="EMBL" id="LUHQ01000004">
    <property type="protein sequence ID" value="OAP00148.1"/>
    <property type="molecule type" value="Genomic_DNA"/>
</dbReference>
<comment type="subcellular location">
    <subcellularLocation>
        <location evidence="1">Secreted</location>
    </subcellularLocation>
</comment>
<evidence type="ECO:0000313" key="12">
    <source>
        <dbReference type="Proteomes" id="UP000078284"/>
    </source>
</evidence>
<dbReference type="Pfam" id="PF06876">
    <property type="entry name" value="SCRL"/>
    <property type="match status" value="1"/>
</dbReference>
<dbReference type="EMBL" id="CACRSJ010000109">
    <property type="protein sequence ID" value="VYS62167.1"/>
    <property type="molecule type" value="Genomic_DNA"/>
</dbReference>
<sequence length="96" mass="10924">MRNATSPIVYCFLMFLLMNNVKGQGKKKPPCPLGLSANGKCGHDGPKLCFSEMERKFNKDVVKTITHCKCWDDRRNNVDKHRCTCYLKHGFPCTNG</sequence>
<dbReference type="AlphaFoldDB" id="A0A178V3I3"/>
<dbReference type="GO" id="GO:0007165">
    <property type="term" value="P:signal transduction"/>
    <property type="evidence" value="ECO:0007669"/>
    <property type="project" value="InterPro"/>
</dbReference>
<gene>
    <name evidence="10" type="ordered locus">AXX17_At4g11350</name>
    <name evidence="11" type="ORF">AN1_LOCUS17594</name>
</gene>
<name>A0A178V3I3_ARATH</name>
<proteinExistence type="inferred from homology"/>
<evidence type="ECO:0000313" key="10">
    <source>
        <dbReference type="EMBL" id="OAP00148.1"/>
    </source>
</evidence>